<dbReference type="GO" id="GO:0012505">
    <property type="term" value="C:endomembrane system"/>
    <property type="evidence" value="ECO:0007669"/>
    <property type="project" value="UniProtKB-SubCell"/>
</dbReference>
<accession>A0A369JT20</accession>
<evidence type="ECO:0000256" key="1">
    <source>
        <dbReference type="ARBA" id="ARBA00004127"/>
    </source>
</evidence>
<name>A0A369JT20_HYPMA</name>
<dbReference type="OrthoDB" id="44756at2759"/>
<dbReference type="Pfam" id="PF10270">
    <property type="entry name" value="MMgT"/>
    <property type="match status" value="1"/>
</dbReference>
<keyword evidence="5 6" id="KW-0472">Membrane</keyword>
<dbReference type="InterPro" id="IPR018937">
    <property type="entry name" value="MMgT"/>
</dbReference>
<dbReference type="EMBL" id="LUEZ02000046">
    <property type="protein sequence ID" value="RDB23515.1"/>
    <property type="molecule type" value="Genomic_DNA"/>
</dbReference>
<dbReference type="InParanoid" id="A0A369JT20"/>
<comment type="caution">
    <text evidence="8">The sequence shown here is derived from an EMBL/GenBank/DDBJ whole genome shotgun (WGS) entry which is preliminary data.</text>
</comment>
<dbReference type="Proteomes" id="UP000076154">
    <property type="component" value="Unassembled WGS sequence"/>
</dbReference>
<keyword evidence="3 6" id="KW-0812">Transmembrane</keyword>
<dbReference type="AlphaFoldDB" id="A0A369JT20"/>
<evidence type="ECO:0000256" key="6">
    <source>
        <dbReference type="SAM" id="Phobius"/>
    </source>
</evidence>
<comment type="subcellular location">
    <subcellularLocation>
        <location evidence="1">Endomembrane system</location>
        <topology evidence="1">Multi-pass membrane protein</topology>
    </subcellularLocation>
</comment>
<evidence type="ECO:0000256" key="3">
    <source>
        <dbReference type="ARBA" id="ARBA00022692"/>
    </source>
</evidence>
<evidence type="ECO:0000256" key="7">
    <source>
        <dbReference type="SAM" id="SignalP"/>
    </source>
</evidence>
<feature type="chain" id="PRO_5016834795" evidence="7">
    <location>
        <begin position="21"/>
        <end position="109"/>
    </location>
</feature>
<protein>
    <submittedName>
        <fullName evidence="8">Membrane magnesium transporter 2</fullName>
    </submittedName>
</protein>
<evidence type="ECO:0000256" key="2">
    <source>
        <dbReference type="ARBA" id="ARBA00006109"/>
    </source>
</evidence>
<sequence>MLGQVLLVLATVAIFHSAFSAYEHLAHLKALGRPEGSLPQSVVVETLIAMVLGILGASLSTPELKEITWASEMRKRKIDEMDSRFGFASFVNRGRNFLVKPTQTAKKIQ</sequence>
<feature type="signal peptide" evidence="7">
    <location>
        <begin position="1"/>
        <end position="20"/>
    </location>
</feature>
<organism evidence="8 9">
    <name type="scientific">Hypsizygus marmoreus</name>
    <name type="common">White beech mushroom</name>
    <name type="synonym">Agaricus marmoreus</name>
    <dbReference type="NCBI Taxonomy" id="39966"/>
    <lineage>
        <taxon>Eukaryota</taxon>
        <taxon>Fungi</taxon>
        <taxon>Dikarya</taxon>
        <taxon>Basidiomycota</taxon>
        <taxon>Agaricomycotina</taxon>
        <taxon>Agaricomycetes</taxon>
        <taxon>Agaricomycetidae</taxon>
        <taxon>Agaricales</taxon>
        <taxon>Tricholomatineae</taxon>
        <taxon>Lyophyllaceae</taxon>
        <taxon>Hypsizygus</taxon>
    </lineage>
</organism>
<dbReference type="STRING" id="39966.A0A369JT20"/>
<evidence type="ECO:0000256" key="5">
    <source>
        <dbReference type="ARBA" id="ARBA00023136"/>
    </source>
</evidence>
<evidence type="ECO:0000313" key="9">
    <source>
        <dbReference type="Proteomes" id="UP000076154"/>
    </source>
</evidence>
<feature type="transmembrane region" description="Helical" evidence="6">
    <location>
        <begin position="44"/>
        <end position="64"/>
    </location>
</feature>
<reference evidence="8" key="1">
    <citation type="submission" date="2018-04" db="EMBL/GenBank/DDBJ databases">
        <title>Whole genome sequencing of Hypsizygus marmoreus.</title>
        <authorList>
            <person name="Choi I.-G."/>
            <person name="Min B."/>
            <person name="Kim J.-G."/>
            <person name="Kim S."/>
            <person name="Oh Y.-L."/>
            <person name="Kong W.-S."/>
            <person name="Park H."/>
            <person name="Jeong J."/>
            <person name="Song E.-S."/>
        </authorList>
    </citation>
    <scope>NUCLEOTIDE SEQUENCE [LARGE SCALE GENOMIC DNA]</scope>
    <source>
        <strain evidence="8">51987-8</strain>
    </source>
</reference>
<comment type="similarity">
    <text evidence="2">Belongs to the membrane magnesium transporter (TC 1.A.67) family.</text>
</comment>
<evidence type="ECO:0000256" key="4">
    <source>
        <dbReference type="ARBA" id="ARBA00022989"/>
    </source>
</evidence>
<proteinExistence type="inferred from homology"/>
<evidence type="ECO:0000313" key="8">
    <source>
        <dbReference type="EMBL" id="RDB23515.1"/>
    </source>
</evidence>
<keyword evidence="7" id="KW-0732">Signal</keyword>
<keyword evidence="9" id="KW-1185">Reference proteome</keyword>
<gene>
    <name evidence="8" type="primary">Mmgt2</name>
    <name evidence="8" type="ORF">Hypma_009002</name>
</gene>
<keyword evidence="4 6" id="KW-1133">Transmembrane helix</keyword>